<accession>A0A8H3LEQ7</accession>
<gene>
    <name evidence="1" type="ORF">RCL2_001126800</name>
</gene>
<organism evidence="1 2">
    <name type="scientific">Rhizophagus clarus</name>
    <dbReference type="NCBI Taxonomy" id="94130"/>
    <lineage>
        <taxon>Eukaryota</taxon>
        <taxon>Fungi</taxon>
        <taxon>Fungi incertae sedis</taxon>
        <taxon>Mucoromycota</taxon>
        <taxon>Glomeromycotina</taxon>
        <taxon>Glomeromycetes</taxon>
        <taxon>Glomerales</taxon>
        <taxon>Glomeraceae</taxon>
        <taxon>Rhizophagus</taxon>
    </lineage>
</organism>
<evidence type="ECO:0000313" key="1">
    <source>
        <dbReference type="EMBL" id="GES84134.1"/>
    </source>
</evidence>
<reference evidence="1" key="1">
    <citation type="submission" date="2019-10" db="EMBL/GenBank/DDBJ databases">
        <title>Conservation and host-specific expression of non-tandemly repeated heterogenous ribosome RNA gene in arbuscular mycorrhizal fungi.</title>
        <authorList>
            <person name="Maeda T."/>
            <person name="Kobayashi Y."/>
            <person name="Nakagawa T."/>
            <person name="Ezawa T."/>
            <person name="Yamaguchi K."/>
            <person name="Bino T."/>
            <person name="Nishimoto Y."/>
            <person name="Shigenobu S."/>
            <person name="Kawaguchi M."/>
        </authorList>
    </citation>
    <scope>NUCLEOTIDE SEQUENCE</scope>
    <source>
        <strain evidence="1">HR1</strain>
    </source>
</reference>
<dbReference type="OrthoDB" id="2433735at2759"/>
<comment type="caution">
    <text evidence="1">The sequence shown here is derived from an EMBL/GenBank/DDBJ whole genome shotgun (WGS) entry which is preliminary data.</text>
</comment>
<proteinExistence type="predicted"/>
<protein>
    <submittedName>
        <fullName evidence="1">Uncharacterized protein</fullName>
    </submittedName>
</protein>
<dbReference type="AlphaFoldDB" id="A0A8H3LEQ7"/>
<evidence type="ECO:0000313" key="2">
    <source>
        <dbReference type="Proteomes" id="UP000615446"/>
    </source>
</evidence>
<name>A0A8H3LEQ7_9GLOM</name>
<dbReference type="Proteomes" id="UP000615446">
    <property type="component" value="Unassembled WGS sequence"/>
</dbReference>
<dbReference type="EMBL" id="BLAL01000077">
    <property type="protein sequence ID" value="GES84134.1"/>
    <property type="molecule type" value="Genomic_DNA"/>
</dbReference>
<sequence>MPEEEMKILPKVWYQRDGASDLLKQWYYEQIARICELDLLKRLYYALCNLSFSNGSADQRLSQPCRCFATMSSNFRNLLTNWYITEDKVSNEQESEKKMKKRCITIYNKIFPQLLM</sequence>